<protein>
    <submittedName>
        <fullName evidence="2">PadR family transcriptional regulator</fullName>
    </submittedName>
</protein>
<evidence type="ECO:0000313" key="2">
    <source>
        <dbReference type="EMBL" id="MFD1543367.1"/>
    </source>
</evidence>
<keyword evidence="3" id="KW-1185">Reference proteome</keyword>
<sequence>MEIPAGLATALRRGTLEFCVLALLENEERYGVELVTQLAAETALTTSEGTLYPLLSRLRRTGLVATTWQESPAGPPRRYYSLTSHGKAALAHFRSEWVAFRDAVDHIVGTEYR</sequence>
<reference evidence="3" key="1">
    <citation type="journal article" date="2019" name="Int. J. Syst. Evol. Microbiol.">
        <title>The Global Catalogue of Microorganisms (GCM) 10K type strain sequencing project: providing services to taxonomists for standard genome sequencing and annotation.</title>
        <authorList>
            <consortium name="The Broad Institute Genomics Platform"/>
            <consortium name="The Broad Institute Genome Sequencing Center for Infectious Disease"/>
            <person name="Wu L."/>
            <person name="Ma J."/>
        </authorList>
    </citation>
    <scope>NUCLEOTIDE SEQUENCE [LARGE SCALE GENOMIC DNA]</scope>
    <source>
        <strain evidence="3">CGMCC 1.15399</strain>
    </source>
</reference>
<organism evidence="2 3">
    <name type="scientific">Nonomuraea guangzhouensis</name>
    <dbReference type="NCBI Taxonomy" id="1291555"/>
    <lineage>
        <taxon>Bacteria</taxon>
        <taxon>Bacillati</taxon>
        <taxon>Actinomycetota</taxon>
        <taxon>Actinomycetes</taxon>
        <taxon>Streptosporangiales</taxon>
        <taxon>Streptosporangiaceae</taxon>
        <taxon>Nonomuraea</taxon>
    </lineage>
</organism>
<name>A0ABW4GQ50_9ACTN</name>
<proteinExistence type="predicted"/>
<gene>
    <name evidence="2" type="ORF">ACFSJ0_40435</name>
</gene>
<dbReference type="InterPro" id="IPR052509">
    <property type="entry name" value="Metal_resp_DNA-bind_regulator"/>
</dbReference>
<evidence type="ECO:0000313" key="3">
    <source>
        <dbReference type="Proteomes" id="UP001597097"/>
    </source>
</evidence>
<accession>A0ABW4GQ50</accession>
<dbReference type="Proteomes" id="UP001597097">
    <property type="component" value="Unassembled WGS sequence"/>
</dbReference>
<dbReference type="Pfam" id="PF03551">
    <property type="entry name" value="PadR"/>
    <property type="match status" value="1"/>
</dbReference>
<comment type="caution">
    <text evidence="2">The sequence shown here is derived from an EMBL/GenBank/DDBJ whole genome shotgun (WGS) entry which is preliminary data.</text>
</comment>
<dbReference type="PANTHER" id="PTHR33169">
    <property type="entry name" value="PADR-FAMILY TRANSCRIPTIONAL REGULATOR"/>
    <property type="match status" value="1"/>
</dbReference>
<dbReference type="EMBL" id="JBHUCM010000038">
    <property type="protein sequence ID" value="MFD1543367.1"/>
    <property type="molecule type" value="Genomic_DNA"/>
</dbReference>
<dbReference type="PANTHER" id="PTHR33169:SF14">
    <property type="entry name" value="TRANSCRIPTIONAL REGULATOR RV3488"/>
    <property type="match status" value="1"/>
</dbReference>
<dbReference type="RefSeq" id="WP_219529869.1">
    <property type="nucleotide sequence ID" value="NZ_JAHKRM010000007.1"/>
</dbReference>
<evidence type="ECO:0000259" key="1">
    <source>
        <dbReference type="Pfam" id="PF03551"/>
    </source>
</evidence>
<feature type="domain" description="Transcription regulator PadR N-terminal" evidence="1">
    <location>
        <begin position="20"/>
        <end position="91"/>
    </location>
</feature>
<dbReference type="InterPro" id="IPR005149">
    <property type="entry name" value="Tscrpt_reg_PadR_N"/>
</dbReference>